<evidence type="ECO:0000313" key="3">
    <source>
        <dbReference type="EMBL" id="WGV26506.1"/>
    </source>
</evidence>
<accession>A0AAJ6PAA2</accession>
<keyword evidence="4" id="KW-1185">Reference proteome</keyword>
<protein>
    <submittedName>
        <fullName evidence="3">CHASE2 domain-containing protein</fullName>
    </submittedName>
</protein>
<dbReference type="Proteomes" id="UP001223520">
    <property type="component" value="Chromosome"/>
</dbReference>
<proteinExistence type="predicted"/>
<dbReference type="KEGG" id="hbq:QI031_03060"/>
<feature type="transmembrane region" description="Helical" evidence="1">
    <location>
        <begin position="729"/>
        <end position="750"/>
    </location>
</feature>
<evidence type="ECO:0000259" key="2">
    <source>
        <dbReference type="SMART" id="SM01080"/>
    </source>
</evidence>
<dbReference type="RefSeq" id="WP_281483756.1">
    <property type="nucleotide sequence ID" value="NZ_CP124543.1"/>
</dbReference>
<dbReference type="AlphaFoldDB" id="A0AAJ6PAA2"/>
<keyword evidence="1" id="KW-1133">Transmembrane helix</keyword>
<name>A0AAJ6PAA2_9CYAN</name>
<dbReference type="SMART" id="SM01080">
    <property type="entry name" value="CHASE2"/>
    <property type="match status" value="1"/>
</dbReference>
<gene>
    <name evidence="3" type="ORF">QI031_03060</name>
</gene>
<dbReference type="InterPro" id="IPR024983">
    <property type="entry name" value="CHAT_dom"/>
</dbReference>
<dbReference type="InterPro" id="IPR007890">
    <property type="entry name" value="CHASE2"/>
</dbReference>
<organism evidence="3 4">
    <name type="scientific">Halotia branconii CENA392</name>
    <dbReference type="NCBI Taxonomy" id="1539056"/>
    <lineage>
        <taxon>Bacteria</taxon>
        <taxon>Bacillati</taxon>
        <taxon>Cyanobacteriota</taxon>
        <taxon>Cyanophyceae</taxon>
        <taxon>Nostocales</taxon>
        <taxon>Nodulariaceae</taxon>
        <taxon>Halotia</taxon>
    </lineage>
</organism>
<evidence type="ECO:0000313" key="4">
    <source>
        <dbReference type="Proteomes" id="UP001223520"/>
    </source>
</evidence>
<keyword evidence="1" id="KW-0812">Transmembrane</keyword>
<feature type="domain" description="CHASE2" evidence="2">
    <location>
        <begin position="392"/>
        <end position="719"/>
    </location>
</feature>
<dbReference type="Pfam" id="PF12770">
    <property type="entry name" value="CHAT"/>
    <property type="match status" value="1"/>
</dbReference>
<reference evidence="3 4" key="1">
    <citation type="journal article" date="2023" name="Limnol Oceanogr Lett">
        <title>Environmental adaptations by the intertidal Antarctic cyanobacterium Halotia branconii CENA392 as revealed using long-read genome sequencing.</title>
        <authorList>
            <person name="Dextro R.B."/>
            <person name="Delbaje E."/>
            <person name="Freitas P.N.N."/>
            <person name="Geraldes V."/>
            <person name="Pinto E."/>
            <person name="Long P.F."/>
            <person name="Fiore M.F."/>
        </authorList>
    </citation>
    <scope>NUCLEOTIDE SEQUENCE [LARGE SCALE GENOMIC DNA]</scope>
    <source>
        <strain evidence="3 4">CENA392</strain>
    </source>
</reference>
<evidence type="ECO:0000256" key="1">
    <source>
        <dbReference type="SAM" id="Phobius"/>
    </source>
</evidence>
<feature type="transmembrane region" description="Helical" evidence="1">
    <location>
        <begin position="756"/>
        <end position="774"/>
    </location>
</feature>
<feature type="transmembrane region" description="Helical" evidence="1">
    <location>
        <begin position="697"/>
        <end position="722"/>
    </location>
</feature>
<dbReference type="EMBL" id="CP124543">
    <property type="protein sequence ID" value="WGV26506.1"/>
    <property type="molecule type" value="Genomic_DNA"/>
</dbReference>
<keyword evidence="1" id="KW-0472">Membrane</keyword>
<sequence length="783" mass="90008">MRKLVVLKLDGDLHLGVQVTLEIGEEGKRPTTEITGKLPSNLDMATAIEQWQSIYRSLWKFTRIKAKKITYDGSISQRRQEYDTKASEVQKHLNKWLLSDSFRPVREKWLKHLMPDEEIRVLIRTHCLQLKKLPWHLWDLIDQDYLKAEVVLGIPDSEPVTSVLQTYTWKNKIRILAILGHSDGIDVEKDRQLLEKLPNAAITFLVEPQYSDINDKLWKQPWNILFFAGHSKSEGDTGCIYINKTDQLTIDELRHDLRNAVANGLQLAIFNSCDGLGLARELQDIQIPQTIVMREPVPDLVAQKFLKYFLEVFSSRQSIYTAVRTARQRLKGIEKEYPGATWLPVISEHPAVVPMTWQLQRKMLTNKNAMAVLLTSLLVTSLVTGVRYWGYLQASELHAFDHFIQMRSHFVTEQPDERILIITIDEADIQYQINKGMQMRWSLSDQALAQLLEKLNKYQPRSIGLDIYRDGTLDPKYPNLATRFQQDNRLFFVCKVATTDDDGDTDGIPPPFGVSRERLSFSDFVADDENIARRQLLHLTPPSKSLCTTEYAFSLQLALHYLDQEAKTSSVTKEGHLQIGDIVFEQLNEHTSGYQKVDASGYQVLLNYRSLRSAEKIAEQISLRDVLDEKIPIESVQLLKDRIVIIGLSAPTNTNDYWKTPFSSNARPKQKQIPGVFVQAHMLSQILSAVLDRRPLLWWWSGWMEILWIWGWSLIGGITAWYYSKPLHLGLAVIVTLLTLFGLSFSIFILAGWIPFIPSVLGLLTTQVMVILWLRRSNFGQKR</sequence>
<dbReference type="Pfam" id="PF05226">
    <property type="entry name" value="CHASE2"/>
    <property type="match status" value="1"/>
</dbReference>